<evidence type="ECO:0000313" key="2">
    <source>
        <dbReference type="Proteomes" id="UP001595632"/>
    </source>
</evidence>
<dbReference type="Proteomes" id="UP001595632">
    <property type="component" value="Unassembled WGS sequence"/>
</dbReference>
<gene>
    <name evidence="1" type="ORF">ACFOGP_02540</name>
</gene>
<evidence type="ECO:0000313" key="1">
    <source>
        <dbReference type="EMBL" id="MFC3141564.1"/>
    </source>
</evidence>
<protein>
    <recommendedName>
        <fullName evidence="3">Secreted protein</fullName>
    </recommendedName>
</protein>
<reference evidence="2" key="1">
    <citation type="journal article" date="2019" name="Int. J. Syst. Evol. Microbiol.">
        <title>The Global Catalogue of Microorganisms (GCM) 10K type strain sequencing project: providing services to taxonomists for standard genome sequencing and annotation.</title>
        <authorList>
            <consortium name="The Broad Institute Genomics Platform"/>
            <consortium name="The Broad Institute Genome Sequencing Center for Infectious Disease"/>
            <person name="Wu L."/>
            <person name="Ma J."/>
        </authorList>
    </citation>
    <scope>NUCLEOTIDE SEQUENCE [LARGE SCALE GENOMIC DNA]</scope>
    <source>
        <strain evidence="2">KCTC 52366</strain>
    </source>
</reference>
<keyword evidence="2" id="KW-1185">Reference proteome</keyword>
<name>A0ABV7GMW4_9RHOB</name>
<sequence length="161" mass="17477">MCIVTSIRSGFRSDFVLVCLVVFFGLGRSLGGAWVPFLLPVPAFGIEQGVDKIVGHGRKIGSAALGVAVGVQDALAHPCGFRLQSSDYLGSHRLVPCPQFVHPEIEITCESWRKSTGNKARMCKAPKIPDNRRFWPFLASEPCLKPFGILKKLGPNMAIIG</sequence>
<dbReference type="RefSeq" id="WP_275632178.1">
    <property type="nucleotide sequence ID" value="NZ_JARGYD010000002.1"/>
</dbReference>
<proteinExistence type="predicted"/>
<dbReference type="EMBL" id="JBHRTB010000010">
    <property type="protein sequence ID" value="MFC3141564.1"/>
    <property type="molecule type" value="Genomic_DNA"/>
</dbReference>
<evidence type="ECO:0008006" key="3">
    <source>
        <dbReference type="Google" id="ProtNLM"/>
    </source>
</evidence>
<organism evidence="1 2">
    <name type="scientific">Psychromarinibacter halotolerans</name>
    <dbReference type="NCBI Taxonomy" id="1775175"/>
    <lineage>
        <taxon>Bacteria</taxon>
        <taxon>Pseudomonadati</taxon>
        <taxon>Pseudomonadota</taxon>
        <taxon>Alphaproteobacteria</taxon>
        <taxon>Rhodobacterales</taxon>
        <taxon>Paracoccaceae</taxon>
        <taxon>Psychromarinibacter</taxon>
    </lineage>
</organism>
<accession>A0ABV7GMW4</accession>
<comment type="caution">
    <text evidence="1">The sequence shown here is derived from an EMBL/GenBank/DDBJ whole genome shotgun (WGS) entry which is preliminary data.</text>
</comment>